<protein>
    <submittedName>
        <fullName evidence="1">Uncharacterized protein</fullName>
    </submittedName>
</protein>
<accession>A0A3M7QI71</accession>
<dbReference type="AlphaFoldDB" id="A0A3M7QI71"/>
<comment type="caution">
    <text evidence="1">The sequence shown here is derived from an EMBL/GenBank/DDBJ whole genome shotgun (WGS) entry which is preliminary data.</text>
</comment>
<dbReference type="EMBL" id="REGN01006061">
    <property type="protein sequence ID" value="RNA11050.1"/>
    <property type="molecule type" value="Genomic_DNA"/>
</dbReference>
<dbReference type="Proteomes" id="UP000276133">
    <property type="component" value="Unassembled WGS sequence"/>
</dbReference>
<reference evidence="1 2" key="1">
    <citation type="journal article" date="2018" name="Sci. Rep.">
        <title>Genomic signatures of local adaptation to the degree of environmental predictability in rotifers.</title>
        <authorList>
            <person name="Franch-Gras L."/>
            <person name="Hahn C."/>
            <person name="Garcia-Roger E.M."/>
            <person name="Carmona M.J."/>
            <person name="Serra M."/>
            <person name="Gomez A."/>
        </authorList>
    </citation>
    <scope>NUCLEOTIDE SEQUENCE [LARGE SCALE GENOMIC DNA]</scope>
    <source>
        <strain evidence="1">HYR1</strain>
    </source>
</reference>
<proteinExistence type="predicted"/>
<evidence type="ECO:0000313" key="1">
    <source>
        <dbReference type="EMBL" id="RNA11050.1"/>
    </source>
</evidence>
<evidence type="ECO:0000313" key="2">
    <source>
        <dbReference type="Proteomes" id="UP000276133"/>
    </source>
</evidence>
<keyword evidence="2" id="KW-1185">Reference proteome</keyword>
<organism evidence="1 2">
    <name type="scientific">Brachionus plicatilis</name>
    <name type="common">Marine rotifer</name>
    <name type="synonym">Brachionus muelleri</name>
    <dbReference type="NCBI Taxonomy" id="10195"/>
    <lineage>
        <taxon>Eukaryota</taxon>
        <taxon>Metazoa</taxon>
        <taxon>Spiralia</taxon>
        <taxon>Gnathifera</taxon>
        <taxon>Rotifera</taxon>
        <taxon>Eurotatoria</taxon>
        <taxon>Monogononta</taxon>
        <taxon>Pseudotrocha</taxon>
        <taxon>Ploima</taxon>
        <taxon>Brachionidae</taxon>
        <taxon>Brachionus</taxon>
    </lineage>
</organism>
<gene>
    <name evidence="1" type="ORF">BpHYR1_036177</name>
</gene>
<sequence>MEYEIITKKGKVYIVARTCASVALFDHILQLEFDILYYEKKTHNTRKKKNAQKTLKERRSSSAFFTPPNGLSICHNIIILGDSYMGLSLKRNFDREP</sequence>
<name>A0A3M7QI71_BRAPC</name>